<dbReference type="Proteomes" id="UP000241208">
    <property type="component" value="Unassembled WGS sequence"/>
</dbReference>
<dbReference type="AlphaFoldDB" id="A0A2T4LQM8"/>
<reference evidence="1 2" key="1">
    <citation type="journal article" date="2016" name="Front. Microbiol.">
        <title>Comprehensive Phylogenetic Analysis of Bovine Non-aureus Staphylococci Species Based on Whole-Genome Sequencing.</title>
        <authorList>
            <person name="Naushad S."/>
            <person name="Barkema H.W."/>
            <person name="Luby C."/>
            <person name="Condas L.A."/>
            <person name="Nobrega D.B."/>
            <person name="Carson D.A."/>
            <person name="De Buck J."/>
        </authorList>
    </citation>
    <scope>NUCLEOTIDE SEQUENCE [LARGE SCALE GENOMIC DNA]</scope>
    <source>
        <strain evidence="1 2">SNUC 3829</strain>
    </source>
</reference>
<name>A0A2T4LQM8_9STAP</name>
<proteinExistence type="predicted"/>
<evidence type="ECO:0000313" key="1">
    <source>
        <dbReference type="EMBL" id="PTF65656.1"/>
    </source>
</evidence>
<protein>
    <submittedName>
        <fullName evidence="1">Uncharacterized protein</fullName>
    </submittedName>
</protein>
<gene>
    <name evidence="1" type="ORF">BUY34_10100</name>
</gene>
<sequence length="65" mass="7928">MKKQFNSNINGYIYPFVMVVYMLYLSLIAIYSFQFNIQLKTLDNIESYYDKQIKLQLQKEDIFEK</sequence>
<dbReference type="EMBL" id="PYZR01000128">
    <property type="protein sequence ID" value="PTF65656.1"/>
    <property type="molecule type" value="Genomic_DNA"/>
</dbReference>
<dbReference type="STRING" id="29382.BZ166_10685"/>
<organism evidence="1 2">
    <name type="scientific">Staphylococcus cohnii</name>
    <dbReference type="NCBI Taxonomy" id="29382"/>
    <lineage>
        <taxon>Bacteria</taxon>
        <taxon>Bacillati</taxon>
        <taxon>Bacillota</taxon>
        <taxon>Bacilli</taxon>
        <taxon>Bacillales</taxon>
        <taxon>Staphylococcaceae</taxon>
        <taxon>Staphylococcus</taxon>
        <taxon>Staphylococcus cohnii species complex</taxon>
    </lineage>
</organism>
<comment type="caution">
    <text evidence="1">The sequence shown here is derived from an EMBL/GenBank/DDBJ whole genome shotgun (WGS) entry which is preliminary data.</text>
</comment>
<evidence type="ECO:0000313" key="2">
    <source>
        <dbReference type="Proteomes" id="UP000241208"/>
    </source>
</evidence>
<accession>A0A2T4LQM8</accession>